<dbReference type="InterPro" id="IPR013083">
    <property type="entry name" value="Znf_RING/FYVE/PHD"/>
</dbReference>
<organism evidence="6 7">
    <name type="scientific">Panthera leo</name>
    <name type="common">Lion</name>
    <dbReference type="NCBI Taxonomy" id="9689"/>
    <lineage>
        <taxon>Eukaryota</taxon>
        <taxon>Metazoa</taxon>
        <taxon>Chordata</taxon>
        <taxon>Craniata</taxon>
        <taxon>Vertebrata</taxon>
        <taxon>Euteleostomi</taxon>
        <taxon>Mammalia</taxon>
        <taxon>Eutheria</taxon>
        <taxon>Laurasiatheria</taxon>
        <taxon>Carnivora</taxon>
        <taxon>Feliformia</taxon>
        <taxon>Felidae</taxon>
        <taxon>Pantherinae</taxon>
        <taxon>Panthera</taxon>
    </lineage>
</organism>
<evidence type="ECO:0000259" key="5">
    <source>
        <dbReference type="PROSITE" id="PS50089"/>
    </source>
</evidence>
<feature type="domain" description="RING-type" evidence="5">
    <location>
        <begin position="11"/>
        <end position="53"/>
    </location>
</feature>
<dbReference type="SMART" id="SM00184">
    <property type="entry name" value="RING"/>
    <property type="match status" value="1"/>
</dbReference>
<evidence type="ECO:0000256" key="3">
    <source>
        <dbReference type="ARBA" id="ARBA00022833"/>
    </source>
</evidence>
<reference evidence="6" key="3">
    <citation type="submission" date="2025-09" db="UniProtKB">
        <authorList>
            <consortium name="Ensembl"/>
        </authorList>
    </citation>
    <scope>IDENTIFICATION</scope>
</reference>
<dbReference type="InterPro" id="IPR017907">
    <property type="entry name" value="Znf_RING_CS"/>
</dbReference>
<proteinExistence type="predicted"/>
<dbReference type="Proteomes" id="UP000694399">
    <property type="component" value="Chromosome B3"/>
</dbReference>
<keyword evidence="2 4" id="KW-0863">Zinc-finger</keyword>
<dbReference type="GeneTree" id="ENSGT01050000247848"/>
<sequence>MFVLDLEEVTCPVCLEIFLSPVLLPCAHIFCFHCVRRWMLEHRDLKLTCPVCRGERGMREMSNEGNFGP</sequence>
<evidence type="ECO:0000256" key="4">
    <source>
        <dbReference type="PROSITE-ProRule" id="PRU00175"/>
    </source>
</evidence>
<reference evidence="6" key="1">
    <citation type="journal article" date="2019" name="bioRxiv">
        <title>Long live the king: chromosome-level assembly of the lion (Panthera leo) using linked-read, Hi-C, and long read data.</title>
        <authorList>
            <person name="Armstrong E.E."/>
            <person name="Taylor R.W."/>
            <person name="Miller D.E."/>
            <person name="Kaelin C."/>
            <person name="Barsh G."/>
            <person name="Hadly E.A."/>
            <person name="Petrov D."/>
        </authorList>
    </citation>
    <scope>NUCLEOTIDE SEQUENCE [LARGE SCALE GENOMIC DNA]</scope>
</reference>
<dbReference type="AlphaFoldDB" id="A0A8C8WK60"/>
<dbReference type="Gene3D" id="3.30.40.10">
    <property type="entry name" value="Zinc/RING finger domain, C3HC4 (zinc finger)"/>
    <property type="match status" value="1"/>
</dbReference>
<dbReference type="PANTHER" id="PTHR15898:SF13">
    <property type="entry name" value="BIFUNCTIONAL APOPTOSIS REGULATOR"/>
    <property type="match status" value="1"/>
</dbReference>
<dbReference type="GO" id="GO:0008270">
    <property type="term" value="F:zinc ion binding"/>
    <property type="evidence" value="ECO:0007669"/>
    <property type="project" value="UniProtKB-KW"/>
</dbReference>
<name>A0A8C8WK60_PANLE</name>
<dbReference type="OMA" id="WIRNSAR"/>
<dbReference type="Pfam" id="PF15227">
    <property type="entry name" value="zf-C3HC4_4"/>
    <property type="match status" value="1"/>
</dbReference>
<reference evidence="6" key="2">
    <citation type="submission" date="2025-08" db="UniProtKB">
        <authorList>
            <consortium name="Ensembl"/>
        </authorList>
    </citation>
    <scope>IDENTIFICATION</scope>
</reference>
<evidence type="ECO:0000313" key="7">
    <source>
        <dbReference type="Proteomes" id="UP000694399"/>
    </source>
</evidence>
<dbReference type="SUPFAM" id="SSF57850">
    <property type="entry name" value="RING/U-box"/>
    <property type="match status" value="1"/>
</dbReference>
<protein>
    <recommendedName>
        <fullName evidence="5">RING-type domain-containing protein</fullName>
    </recommendedName>
</protein>
<dbReference type="InterPro" id="IPR001841">
    <property type="entry name" value="Znf_RING"/>
</dbReference>
<evidence type="ECO:0000256" key="2">
    <source>
        <dbReference type="ARBA" id="ARBA00022771"/>
    </source>
</evidence>
<dbReference type="GO" id="GO:0061630">
    <property type="term" value="F:ubiquitin protein ligase activity"/>
    <property type="evidence" value="ECO:0007669"/>
    <property type="project" value="TreeGrafter"/>
</dbReference>
<dbReference type="PROSITE" id="PS00518">
    <property type="entry name" value="ZF_RING_1"/>
    <property type="match status" value="1"/>
</dbReference>
<keyword evidence="3" id="KW-0862">Zinc</keyword>
<accession>A0A8C8WK60</accession>
<dbReference type="PANTHER" id="PTHR15898">
    <property type="entry name" value="BIFUNCTIONAL APOPTOSIS REGULATOR"/>
    <property type="match status" value="1"/>
</dbReference>
<dbReference type="Ensembl" id="ENSPLOT00000004924.1">
    <property type="protein sequence ID" value="ENSPLOP00000004467.1"/>
    <property type="gene ID" value="ENSPLOG00000003271.1"/>
</dbReference>
<dbReference type="GO" id="GO:0043161">
    <property type="term" value="P:proteasome-mediated ubiquitin-dependent protein catabolic process"/>
    <property type="evidence" value="ECO:0007669"/>
    <property type="project" value="TreeGrafter"/>
</dbReference>
<keyword evidence="7" id="KW-1185">Reference proteome</keyword>
<keyword evidence="1" id="KW-0479">Metal-binding</keyword>
<evidence type="ECO:0000256" key="1">
    <source>
        <dbReference type="ARBA" id="ARBA00022723"/>
    </source>
</evidence>
<dbReference type="PROSITE" id="PS50089">
    <property type="entry name" value="ZF_RING_2"/>
    <property type="match status" value="1"/>
</dbReference>
<evidence type="ECO:0000313" key="6">
    <source>
        <dbReference type="Ensembl" id="ENSPLOP00000004467.1"/>
    </source>
</evidence>